<proteinExistence type="predicted"/>
<evidence type="ECO:0000313" key="2">
    <source>
        <dbReference type="Proteomes" id="UP000243686"/>
    </source>
</evidence>
<organism evidence="1 2">
    <name type="scientific">Opisthorchis viverrini</name>
    <name type="common">Southeast Asian liver fluke</name>
    <dbReference type="NCBI Taxonomy" id="6198"/>
    <lineage>
        <taxon>Eukaryota</taxon>
        <taxon>Metazoa</taxon>
        <taxon>Spiralia</taxon>
        <taxon>Lophotrochozoa</taxon>
        <taxon>Platyhelminthes</taxon>
        <taxon>Trematoda</taxon>
        <taxon>Digenea</taxon>
        <taxon>Opisthorchiida</taxon>
        <taxon>Opisthorchiata</taxon>
        <taxon>Opisthorchiidae</taxon>
        <taxon>Opisthorchis</taxon>
    </lineage>
</organism>
<protein>
    <submittedName>
        <fullName evidence="1">Uncharacterized protein</fullName>
    </submittedName>
</protein>
<gene>
    <name evidence="1" type="ORF">X801_01573</name>
</gene>
<dbReference type="AlphaFoldDB" id="A0A1S8X762"/>
<feature type="non-terminal residue" evidence="1">
    <location>
        <position position="65"/>
    </location>
</feature>
<dbReference type="EMBL" id="KV891749">
    <property type="protein sequence ID" value="OON22522.1"/>
    <property type="molecule type" value="Genomic_DNA"/>
</dbReference>
<accession>A0A1S8X762</accession>
<keyword evidence="2" id="KW-1185">Reference proteome</keyword>
<dbReference type="Proteomes" id="UP000243686">
    <property type="component" value="Unassembled WGS sequence"/>
</dbReference>
<sequence length="65" mass="7235">MYDQQQQIATLRKIIQDIDGKSVRRSFNGNGVVHRLALGQTVRNLENSKGKLAVKSHSLMDVSPS</sequence>
<evidence type="ECO:0000313" key="1">
    <source>
        <dbReference type="EMBL" id="OON22522.1"/>
    </source>
</evidence>
<name>A0A1S8X762_OPIVI</name>
<reference evidence="1 2" key="1">
    <citation type="submission" date="2015-03" db="EMBL/GenBank/DDBJ databases">
        <title>Draft genome of the nematode, Opisthorchis viverrini.</title>
        <authorList>
            <person name="Mitreva M."/>
        </authorList>
    </citation>
    <scope>NUCLEOTIDE SEQUENCE [LARGE SCALE GENOMIC DNA]</scope>
    <source>
        <strain evidence="1">Khon Kaen</strain>
    </source>
</reference>